<evidence type="ECO:0000256" key="5">
    <source>
        <dbReference type="ARBA" id="ARBA00022737"/>
    </source>
</evidence>
<dbReference type="PANTHER" id="PTHR47091">
    <property type="entry name" value="ALPHA-PROTEIN KINASE 2-RELATED"/>
    <property type="match status" value="1"/>
</dbReference>
<dbReference type="SMART" id="SM00409">
    <property type="entry name" value="IG"/>
    <property type="match status" value="2"/>
</dbReference>
<evidence type="ECO:0000256" key="11">
    <source>
        <dbReference type="SAM" id="MobiDB-lite"/>
    </source>
</evidence>
<feature type="region of interest" description="Disordered" evidence="11">
    <location>
        <begin position="1"/>
        <end position="37"/>
    </location>
</feature>
<dbReference type="SMART" id="SM00408">
    <property type="entry name" value="IGc2"/>
    <property type="match status" value="2"/>
</dbReference>
<dbReference type="KEGG" id="gat:120812257"/>
<evidence type="ECO:0000259" key="12">
    <source>
        <dbReference type="PROSITE" id="PS50835"/>
    </source>
</evidence>
<feature type="region of interest" description="Disordered" evidence="11">
    <location>
        <begin position="170"/>
        <end position="226"/>
    </location>
</feature>
<dbReference type="GeneID" id="120812257"/>
<feature type="region of interest" description="Disordered" evidence="11">
    <location>
        <begin position="439"/>
        <end position="598"/>
    </location>
</feature>
<dbReference type="GO" id="GO:0055013">
    <property type="term" value="P:cardiac muscle cell development"/>
    <property type="evidence" value="ECO:0007669"/>
    <property type="project" value="TreeGrafter"/>
</dbReference>
<feature type="region of interest" description="Disordered" evidence="11">
    <location>
        <begin position="848"/>
        <end position="879"/>
    </location>
</feature>
<keyword evidence="7" id="KW-1015">Disulfide bond</keyword>
<dbReference type="Gene3D" id="2.60.40.10">
    <property type="entry name" value="Immunoglobulins"/>
    <property type="match status" value="2"/>
</dbReference>
<sequence>MDSRRTTSRSSLGNGRSNSGEDMSGSSRSSSCSYLSNVRPENRSTLCSMMAQLTEETQPSFENTLKSRAVSENCNVKFSCVVTGYPIPQVIWYKDDVQLDRYCGLPKYEIFRNGQNHSLHIYNCTVEDAAIYQTSASNSKGIVSCSGVLEVGEMNEFKIHQRYFSKLKQKAESRRSEAEGKENQEPPRTISPDRTQRKRRSTMEAFLSTPSSMEDEGVEESLQTEENAARLQEATVQEVEEKPVGITNGAGSAVTNGQTVVCENGNKSGTFTYDSSQKIFIAHQPKTPPVKKKIKISNSTPGELPSEGKRAKDETLTSPSLACTVPIPAEGNAEEFMEVDNIVTSSVEDSRKVTERHRKSETERHRKGKNVCVEVAVLSQEGPLPTSVPAAAFMTRTVSGTETEEVLSGERPLKRDSIFVGAAVPSQNGQLPAAAFTSQTVSGSEGNETEQNLKIQKQSPHLTSTHQQSNAATASRQPRSTAKSYISKTEHVEVMDVDEKSNCPTGGSLAHRDIVSVKTPRESRTASLQRPCEPAGHQLSAKETSPAQRNAPVSRPAPLNEVTQAHTKIKRNDAPVGLEIPPNQMDAQPPQKTRSERETVADDIQTPSLHCGLQAAIDKMTQDTWDHSRGSNESHRALFTDTQKSPLQSPGGGENFQGCNVSSCTQQSQFNTAIKTVEGTELQVDEKVEGKKVGKVFLESDSVAPNEKIVEIEIKSTLLHMIEHKETETTKDTADTGVVIVGDSNKESEKNEHILEMKEETISATQDLHSSMLELRSKTSEYTKTSKLQVKEIQEKTKPVTKDTHLAGLFGSQIKALDSVQLNSVTDLPVYACFERDPTTTVTEAFEELKEDHSKPTEKKLMSDSETDTSVTPPRNTKGTLIDVYNQPNKTDQEQIQSQCATSQRVQALQNPSVIPPISVIETEGLHGSDRTCQEGVMDIGRENGASTQAPLKNCPLVYLSQSGNVKKVHTPLNSKDKLTKRLPSGTVPPEPGTPLAVTPLEHSDQESCNVVLEHAECESVQGKDVRSALKLTTETTLNFQTPEGINEMNSTTLDQDQMEEHDSDSRPLQSVQTLAADGVHGTDTQENAQLIVEEFSRPEVSGNPTAAASPLSKKRDCASPIASATPQELASGARRKIIVPKAKSDEASEVTLPVDNPTQAKEAPAESRKPSANPVSLTPSPSLSRKSPLLRPPVEPTGPAERRSPLLSRRKVASETQAPSQPEIPKTQEKPAEKEKHDPFKAPQVIRKVRGETFADASGHLKLWCQFFNVLSDSTIKWYRNTEAIAQIKVNAGDETQVNLAIVQATCKDSGVYSCTITNEYGTKSTDCLLSADILAGMFLREDLCVGEEIEMTPMIFNKGVADSGAWGNKFFGRIMMQESHIGDGCAHKVWRAKVIYGLEPVFESGKPCIIKVCNPIAYGGKAESCLIDRNLDIVKQECKIQNLAREYCKIFSAEARAIANFGPLIEVIPVYLMYRPANPAPYATVETDLSGVYQKYCTLDDSGGIDMRSGTEAEKKCCALQHWIFQWTNGSLLLTRLEGVDTKITNVGISVKSTGHQGLSVEGNPKVFEQFVSHHRCNYFCGLLSLRSLKVTDCLLTPSKPKASRSPLLQRKKAAGSSSPQAGRRAAGSPRQPRRTEQEGRNTPTKEKAAPKLVKME</sequence>
<comment type="catalytic activity">
    <reaction evidence="9">
        <text>L-threonyl-[protein] + ATP = O-phospho-L-threonyl-[protein] + ADP + H(+)</text>
        <dbReference type="Rhea" id="RHEA:46608"/>
        <dbReference type="Rhea" id="RHEA-COMP:11060"/>
        <dbReference type="Rhea" id="RHEA-COMP:11605"/>
        <dbReference type="ChEBI" id="CHEBI:15378"/>
        <dbReference type="ChEBI" id="CHEBI:30013"/>
        <dbReference type="ChEBI" id="CHEBI:30616"/>
        <dbReference type="ChEBI" id="CHEBI:61977"/>
        <dbReference type="ChEBI" id="CHEBI:456216"/>
        <dbReference type="EC" id="2.7.11.1"/>
    </reaction>
</comment>
<dbReference type="Ensembl" id="ENSGACT00000043350.1">
    <property type="protein sequence ID" value="ENSGACP00000043296.1"/>
    <property type="gene ID" value="ENSGACG00000016438.2"/>
</dbReference>
<feature type="compositionally biased region" description="Basic and acidic residues" evidence="11">
    <location>
        <begin position="510"/>
        <end position="524"/>
    </location>
</feature>
<feature type="compositionally biased region" description="Low complexity" evidence="11">
    <location>
        <begin position="8"/>
        <end position="36"/>
    </location>
</feature>
<evidence type="ECO:0000256" key="6">
    <source>
        <dbReference type="ARBA" id="ARBA00022777"/>
    </source>
</evidence>
<feature type="region of interest" description="Disordered" evidence="11">
    <location>
        <begin position="1604"/>
        <end position="1659"/>
    </location>
</feature>
<feature type="compositionally biased region" description="Basic and acidic residues" evidence="11">
    <location>
        <begin position="306"/>
        <end position="315"/>
    </location>
</feature>
<dbReference type="CDD" id="cd00096">
    <property type="entry name" value="Ig"/>
    <property type="match status" value="1"/>
</dbReference>
<feature type="compositionally biased region" description="Polar residues" evidence="11">
    <location>
        <begin position="868"/>
        <end position="879"/>
    </location>
</feature>
<evidence type="ECO:0000313" key="14">
    <source>
        <dbReference type="Ensembl" id="ENSGACP00000043296.1"/>
    </source>
</evidence>
<feature type="region of interest" description="Disordered" evidence="11">
    <location>
        <begin position="290"/>
        <end position="318"/>
    </location>
</feature>
<feature type="compositionally biased region" description="Basic and acidic residues" evidence="11">
    <location>
        <begin position="1636"/>
        <end position="1659"/>
    </location>
</feature>
<feature type="compositionally biased region" description="Basic and acidic residues" evidence="11">
    <location>
        <begin position="488"/>
        <end position="501"/>
    </location>
</feature>
<dbReference type="InterPro" id="IPR003598">
    <property type="entry name" value="Ig_sub2"/>
</dbReference>
<reference evidence="14" key="2">
    <citation type="submission" date="2025-08" db="UniProtKB">
        <authorList>
            <consortium name="Ensembl"/>
        </authorList>
    </citation>
    <scope>IDENTIFICATION</scope>
</reference>
<dbReference type="InterPro" id="IPR004166">
    <property type="entry name" value="a-kinase_dom"/>
</dbReference>
<dbReference type="GO" id="GO:0005524">
    <property type="term" value="F:ATP binding"/>
    <property type="evidence" value="ECO:0007669"/>
    <property type="project" value="InterPro"/>
</dbReference>
<dbReference type="GeneTree" id="ENSGT00940000158534"/>
<dbReference type="InterPro" id="IPR036179">
    <property type="entry name" value="Ig-like_dom_sf"/>
</dbReference>
<dbReference type="InterPro" id="IPR003599">
    <property type="entry name" value="Ig_sub"/>
</dbReference>
<evidence type="ECO:0000256" key="4">
    <source>
        <dbReference type="ARBA" id="ARBA00022679"/>
    </source>
</evidence>
<dbReference type="SMART" id="SM00811">
    <property type="entry name" value="Alpha_kinase"/>
    <property type="match status" value="1"/>
</dbReference>
<evidence type="ECO:0000256" key="3">
    <source>
        <dbReference type="ARBA" id="ARBA00022527"/>
    </source>
</evidence>
<feature type="compositionally biased region" description="Basic and acidic residues" evidence="11">
    <location>
        <begin position="848"/>
        <end position="863"/>
    </location>
</feature>
<name>A0AAQ4PWI2_GASAC</name>
<dbReference type="GO" id="GO:0004674">
    <property type="term" value="F:protein serine/threonine kinase activity"/>
    <property type="evidence" value="ECO:0007669"/>
    <property type="project" value="UniProtKB-KW"/>
</dbReference>
<dbReference type="InterPro" id="IPR013783">
    <property type="entry name" value="Ig-like_fold"/>
</dbReference>
<feature type="compositionally biased region" description="Polar residues" evidence="11">
    <location>
        <begin position="439"/>
        <end position="487"/>
    </location>
</feature>
<evidence type="ECO:0000256" key="8">
    <source>
        <dbReference type="ARBA" id="ARBA00023319"/>
    </source>
</evidence>
<feature type="domain" description="Ig-like" evidence="12">
    <location>
        <begin position="1244"/>
        <end position="1332"/>
    </location>
</feature>
<feature type="domain" description="Alpha-type protein kinase" evidence="13">
    <location>
        <begin position="1360"/>
        <end position="1591"/>
    </location>
</feature>
<evidence type="ECO:0000256" key="9">
    <source>
        <dbReference type="ARBA" id="ARBA00047899"/>
    </source>
</evidence>
<feature type="compositionally biased region" description="Basic and acidic residues" evidence="11">
    <location>
        <begin position="170"/>
        <end position="185"/>
    </location>
</feature>
<evidence type="ECO:0000259" key="13">
    <source>
        <dbReference type="PROSITE" id="PS51158"/>
    </source>
</evidence>
<feature type="domain" description="Ig-like" evidence="12">
    <location>
        <begin position="59"/>
        <end position="150"/>
    </location>
</feature>
<evidence type="ECO:0000256" key="2">
    <source>
        <dbReference type="ARBA" id="ARBA00012513"/>
    </source>
</evidence>
<dbReference type="Gene3D" id="3.20.200.10">
    <property type="entry name" value="MHCK/EF2 kinase"/>
    <property type="match status" value="1"/>
</dbReference>
<keyword evidence="8" id="KW-0393">Immunoglobulin domain</keyword>
<comment type="similarity">
    <text evidence="1">Belongs to the protein kinase superfamily. Alpha-type protein kinase family. ALPK subfamily.</text>
</comment>
<feature type="compositionally biased region" description="Low complexity" evidence="11">
    <location>
        <begin position="1177"/>
        <end position="1190"/>
    </location>
</feature>
<organism evidence="14 15">
    <name type="scientific">Gasterosteus aculeatus aculeatus</name>
    <name type="common">three-spined stickleback</name>
    <dbReference type="NCBI Taxonomy" id="481459"/>
    <lineage>
        <taxon>Eukaryota</taxon>
        <taxon>Metazoa</taxon>
        <taxon>Chordata</taxon>
        <taxon>Craniata</taxon>
        <taxon>Vertebrata</taxon>
        <taxon>Euteleostomi</taxon>
        <taxon>Actinopterygii</taxon>
        <taxon>Neopterygii</taxon>
        <taxon>Teleostei</taxon>
        <taxon>Neoteleostei</taxon>
        <taxon>Acanthomorphata</taxon>
        <taxon>Eupercaria</taxon>
        <taxon>Perciformes</taxon>
        <taxon>Cottioidei</taxon>
        <taxon>Gasterosteales</taxon>
        <taxon>Gasterosteidae</taxon>
        <taxon>Gasterosteus</taxon>
    </lineage>
</organism>
<dbReference type="EC" id="2.7.11.1" evidence="2"/>
<keyword evidence="3" id="KW-0723">Serine/threonine-protein kinase</keyword>
<keyword evidence="5" id="KW-0677">Repeat</keyword>
<dbReference type="GO" id="GO:0005634">
    <property type="term" value="C:nucleus"/>
    <property type="evidence" value="ECO:0007669"/>
    <property type="project" value="TreeGrafter"/>
</dbReference>
<feature type="compositionally biased region" description="Acidic residues" evidence="11">
    <location>
        <begin position="213"/>
        <end position="223"/>
    </location>
</feature>
<evidence type="ECO:0000256" key="7">
    <source>
        <dbReference type="ARBA" id="ARBA00023157"/>
    </source>
</evidence>
<evidence type="ECO:0000256" key="10">
    <source>
        <dbReference type="ARBA" id="ARBA00048679"/>
    </source>
</evidence>
<dbReference type="Pfam" id="PF07679">
    <property type="entry name" value="I-set"/>
    <property type="match status" value="2"/>
</dbReference>
<proteinExistence type="inferred from homology"/>
<dbReference type="InterPro" id="IPR011009">
    <property type="entry name" value="Kinase-like_dom_sf"/>
</dbReference>
<reference evidence="14 15" key="1">
    <citation type="journal article" date="2021" name="G3 (Bethesda)">
        <title>Improved contiguity of the threespine stickleback genome using long-read sequencing.</title>
        <authorList>
            <person name="Nath S."/>
            <person name="Shaw D.E."/>
            <person name="White M.A."/>
        </authorList>
    </citation>
    <scope>NUCLEOTIDE SEQUENCE [LARGE SCALE GENOMIC DNA]</scope>
    <source>
        <strain evidence="14 15">Lake Benthic</strain>
    </source>
</reference>
<evidence type="ECO:0000256" key="1">
    <source>
        <dbReference type="ARBA" id="ARBA00008651"/>
    </source>
</evidence>
<keyword evidence="15" id="KW-1185">Reference proteome</keyword>
<dbReference type="CDD" id="cd16973">
    <property type="entry name" value="Alpha_kinase_ALPK3"/>
    <property type="match status" value="1"/>
</dbReference>
<accession>A0AAQ4PWI2</accession>
<dbReference type="InterPro" id="IPR013098">
    <property type="entry name" value="Ig_I-set"/>
</dbReference>
<dbReference type="Pfam" id="PF02816">
    <property type="entry name" value="Alpha_kinase"/>
    <property type="match status" value="1"/>
</dbReference>
<protein>
    <recommendedName>
        <fullName evidence="2">non-specific serine/threonine protein kinase</fullName>
        <ecNumber evidence="2">2.7.11.1</ecNumber>
    </recommendedName>
</protein>
<dbReference type="SUPFAM" id="SSF48726">
    <property type="entry name" value="Immunoglobulin"/>
    <property type="match status" value="2"/>
</dbReference>
<keyword evidence="4" id="KW-0808">Transferase</keyword>
<dbReference type="FunFam" id="2.60.40.10:FF:000069">
    <property type="entry name" value="Alpha-protein kinase 3"/>
    <property type="match status" value="1"/>
</dbReference>
<feature type="compositionally biased region" description="Basic and acidic residues" evidence="11">
    <location>
        <begin position="1227"/>
        <end position="1241"/>
    </location>
</feature>
<comment type="catalytic activity">
    <reaction evidence="10">
        <text>L-seryl-[protein] + ATP = O-phospho-L-seryl-[protein] + ADP + H(+)</text>
        <dbReference type="Rhea" id="RHEA:17989"/>
        <dbReference type="Rhea" id="RHEA-COMP:9863"/>
        <dbReference type="Rhea" id="RHEA-COMP:11604"/>
        <dbReference type="ChEBI" id="CHEBI:15378"/>
        <dbReference type="ChEBI" id="CHEBI:29999"/>
        <dbReference type="ChEBI" id="CHEBI:30616"/>
        <dbReference type="ChEBI" id="CHEBI:83421"/>
        <dbReference type="ChEBI" id="CHEBI:456216"/>
        <dbReference type="EC" id="2.7.11.1"/>
    </reaction>
</comment>
<dbReference type="PANTHER" id="PTHR47091:SF1">
    <property type="entry name" value="ALPHA-PROTEIN KINASE 3"/>
    <property type="match status" value="1"/>
</dbReference>
<dbReference type="InterPro" id="IPR007110">
    <property type="entry name" value="Ig-like_dom"/>
</dbReference>
<dbReference type="PROSITE" id="PS50835">
    <property type="entry name" value="IG_LIKE"/>
    <property type="match status" value="2"/>
</dbReference>
<feature type="region of interest" description="Disordered" evidence="11">
    <location>
        <begin position="1095"/>
        <end position="1245"/>
    </location>
</feature>
<dbReference type="Proteomes" id="UP000007635">
    <property type="component" value="Chromosome II"/>
</dbReference>
<evidence type="ECO:0000313" key="15">
    <source>
        <dbReference type="Proteomes" id="UP000007635"/>
    </source>
</evidence>
<dbReference type="RefSeq" id="XP_040024025.1">
    <property type="nucleotide sequence ID" value="XM_040168091.1"/>
</dbReference>
<reference evidence="14" key="3">
    <citation type="submission" date="2025-09" db="UniProtKB">
        <authorList>
            <consortium name="Ensembl"/>
        </authorList>
    </citation>
    <scope>IDENTIFICATION</scope>
</reference>
<dbReference type="PROSITE" id="PS51158">
    <property type="entry name" value="ALPHA_KINASE"/>
    <property type="match status" value="1"/>
</dbReference>
<keyword evidence="6" id="KW-0418">Kinase</keyword>
<dbReference type="SUPFAM" id="SSF56112">
    <property type="entry name" value="Protein kinase-like (PK-like)"/>
    <property type="match status" value="1"/>
</dbReference>